<reference evidence="3" key="1">
    <citation type="submission" date="2016-09" db="EMBL/GenBank/DDBJ databases">
        <title>Draft genome sequence of a novel species of the family Streptococcaceae isolated from flowers.</title>
        <authorList>
            <person name="Chuah L.-O."/>
            <person name="Yap K.-P."/>
            <person name="Thong K.L."/>
            <person name="Liong M.T."/>
            <person name="Ahmad R."/>
            <person name="Rusul G."/>
        </authorList>
    </citation>
    <scope>NUCLEOTIDE SEQUENCE [LARGE SCALE GENOMIC DNA]</scope>
    <source>
        <strain evidence="3">DF1</strain>
    </source>
</reference>
<dbReference type="AlphaFoldDB" id="A0A1E8GPS5"/>
<dbReference type="STRING" id="1859473.BG261_09020"/>
<gene>
    <name evidence="2" type="ORF">BG261_09020</name>
</gene>
<accession>A0A1E8GPS5</accession>
<dbReference type="RefSeq" id="WP_070791471.1">
    <property type="nucleotide sequence ID" value="NZ_MKIR01000002.1"/>
</dbReference>
<protein>
    <recommendedName>
        <fullName evidence="4">DUF443 family protein</fullName>
    </recommendedName>
</protein>
<sequence length="228" mass="26954">MESEVDKFVIQSVKRINTRYYLFELHGRYYIADYSNPKDLRQYIPGMFQELQDYTTIYDVTGHEKEYNAKPLKWYEKSGNEKLIYLIAVTYLVNIVVFPAKLNLAMLTYDPRIVESWKTIILLMGIGSLFIIVYLYLKKTYIDLEGKKEYLLVPSTNIPKKLSKFKRLLLYIVMIIFLILLLFIGIGSSSYSQLLFFGIIPVFPIPFSRFLNFVDINNTKYHIEKKEK</sequence>
<dbReference type="OrthoDB" id="4793383at2"/>
<keyword evidence="1" id="KW-1133">Transmembrane helix</keyword>
<feature type="transmembrane region" description="Helical" evidence="1">
    <location>
        <begin position="120"/>
        <end position="137"/>
    </location>
</feature>
<evidence type="ECO:0000313" key="3">
    <source>
        <dbReference type="Proteomes" id="UP000178622"/>
    </source>
</evidence>
<evidence type="ECO:0008006" key="4">
    <source>
        <dbReference type="Google" id="ProtNLM"/>
    </source>
</evidence>
<comment type="caution">
    <text evidence="2">The sequence shown here is derived from an EMBL/GenBank/DDBJ whole genome shotgun (WGS) entry which is preliminary data.</text>
</comment>
<name>A0A1E8GPS5_9LACT</name>
<organism evidence="2 3">
    <name type="scientific">Floricoccus tropicus</name>
    <dbReference type="NCBI Taxonomy" id="1859473"/>
    <lineage>
        <taxon>Bacteria</taxon>
        <taxon>Bacillati</taxon>
        <taxon>Bacillota</taxon>
        <taxon>Bacilli</taxon>
        <taxon>Lactobacillales</taxon>
        <taxon>Streptococcaceae</taxon>
        <taxon>Floricoccus</taxon>
    </lineage>
</organism>
<keyword evidence="3" id="KW-1185">Reference proteome</keyword>
<proteinExistence type="predicted"/>
<keyword evidence="1" id="KW-0472">Membrane</keyword>
<feature type="transmembrane region" description="Helical" evidence="1">
    <location>
        <begin position="194"/>
        <end position="214"/>
    </location>
</feature>
<feature type="transmembrane region" description="Helical" evidence="1">
    <location>
        <begin position="83"/>
        <end position="100"/>
    </location>
</feature>
<evidence type="ECO:0000256" key="1">
    <source>
        <dbReference type="SAM" id="Phobius"/>
    </source>
</evidence>
<dbReference type="EMBL" id="MKIR01000002">
    <property type="protein sequence ID" value="OFI50251.1"/>
    <property type="molecule type" value="Genomic_DNA"/>
</dbReference>
<keyword evidence="1" id="KW-0812">Transmembrane</keyword>
<evidence type="ECO:0000313" key="2">
    <source>
        <dbReference type="EMBL" id="OFI50251.1"/>
    </source>
</evidence>
<dbReference type="Proteomes" id="UP000178622">
    <property type="component" value="Unassembled WGS sequence"/>
</dbReference>
<feature type="transmembrane region" description="Helical" evidence="1">
    <location>
        <begin position="168"/>
        <end position="188"/>
    </location>
</feature>